<reference evidence="4" key="2">
    <citation type="journal article" date="2017" name="J. Anim. Genet.">
        <title>Multiple reference genome sequences of hot pepper reveal the massive evolution of plant disease resistance genes by retroduplication.</title>
        <authorList>
            <person name="Kim S."/>
            <person name="Park J."/>
            <person name="Yeom S.-I."/>
            <person name="Kim Y.-M."/>
            <person name="Seo E."/>
            <person name="Kim K.-T."/>
            <person name="Kim M.-S."/>
            <person name="Lee J.M."/>
            <person name="Cheong K."/>
            <person name="Shin H.-S."/>
            <person name="Kim S.-B."/>
            <person name="Han K."/>
            <person name="Lee J."/>
            <person name="Park M."/>
            <person name="Lee H.-A."/>
            <person name="Lee H.-Y."/>
            <person name="Lee Y."/>
            <person name="Oh S."/>
            <person name="Lee J.H."/>
            <person name="Choi E."/>
            <person name="Choi E."/>
            <person name="Lee S.E."/>
            <person name="Jeon J."/>
            <person name="Kim H."/>
            <person name="Choi G."/>
            <person name="Song H."/>
            <person name="Lee J."/>
            <person name="Lee S.-C."/>
            <person name="Kwon J.-K."/>
            <person name="Lee H.-Y."/>
            <person name="Koo N."/>
            <person name="Hong Y."/>
            <person name="Kim R.W."/>
            <person name="Kang W.-H."/>
            <person name="Huh J.H."/>
            <person name="Kang B.-C."/>
            <person name="Yang T.-J."/>
            <person name="Lee Y.-H."/>
            <person name="Bennetzen J.L."/>
            <person name="Choi D."/>
        </authorList>
    </citation>
    <scope>NUCLEOTIDE SEQUENCE [LARGE SCALE GENOMIC DNA]</scope>
    <source>
        <strain evidence="4">cv. PBC81</strain>
    </source>
</reference>
<dbReference type="PANTHER" id="PTHR47592:SF24">
    <property type="entry name" value="BNACNNG30200D PROTEIN"/>
    <property type="match status" value="1"/>
</dbReference>
<evidence type="ECO:0000259" key="2">
    <source>
        <dbReference type="Pfam" id="PF22936"/>
    </source>
</evidence>
<keyword evidence="4" id="KW-1185">Reference proteome</keyword>
<dbReference type="EMBL" id="MLFT02000001">
    <property type="protein sequence ID" value="PHT58343.1"/>
    <property type="molecule type" value="Genomic_DNA"/>
</dbReference>
<comment type="caution">
    <text evidence="3">The sequence shown here is derived from an EMBL/GenBank/DDBJ whole genome shotgun (WGS) entry which is preliminary data.</text>
</comment>
<sequence length="183" mass="20588">MDCRTLKKGKKKDQVNLVESKKETDDLCIMLFECNLVENPRKWWMDSGDTRHICANKELFSTFNPAQVEEKIYMANSATAKVEGTGKVYLKMTSAKVLTLSNVFGITTVDYVKSKDNVSEPLTKGLSRGVKRTSKGMGLRPRTSQHCESNGTTATMARDNKQSRCSTGEMRLRERFRMLGAGM</sequence>
<evidence type="ECO:0000256" key="1">
    <source>
        <dbReference type="SAM" id="MobiDB-lite"/>
    </source>
</evidence>
<name>A0A2G2XLH1_CAPBA</name>
<dbReference type="Proteomes" id="UP000224567">
    <property type="component" value="Unassembled WGS sequence"/>
</dbReference>
<feature type="domain" description="Retrovirus-related Pol polyprotein from transposon TNT 1-94-like beta-barrel" evidence="2">
    <location>
        <begin position="43"/>
        <end position="104"/>
    </location>
</feature>
<accession>A0A2G2XLH1</accession>
<evidence type="ECO:0000313" key="3">
    <source>
        <dbReference type="EMBL" id="PHT58343.1"/>
    </source>
</evidence>
<dbReference type="OrthoDB" id="2596766at2759"/>
<organism evidence="3 4">
    <name type="scientific">Capsicum baccatum</name>
    <name type="common">Peruvian pepper</name>
    <dbReference type="NCBI Taxonomy" id="33114"/>
    <lineage>
        <taxon>Eukaryota</taxon>
        <taxon>Viridiplantae</taxon>
        <taxon>Streptophyta</taxon>
        <taxon>Embryophyta</taxon>
        <taxon>Tracheophyta</taxon>
        <taxon>Spermatophyta</taxon>
        <taxon>Magnoliopsida</taxon>
        <taxon>eudicotyledons</taxon>
        <taxon>Gunneridae</taxon>
        <taxon>Pentapetalae</taxon>
        <taxon>asterids</taxon>
        <taxon>lamiids</taxon>
        <taxon>Solanales</taxon>
        <taxon>Solanaceae</taxon>
        <taxon>Solanoideae</taxon>
        <taxon>Capsiceae</taxon>
        <taxon>Capsicum</taxon>
    </lineage>
</organism>
<gene>
    <name evidence="3" type="ORF">CQW23_00706</name>
</gene>
<dbReference type="Pfam" id="PF22936">
    <property type="entry name" value="Pol_BBD"/>
    <property type="match status" value="1"/>
</dbReference>
<evidence type="ECO:0000313" key="4">
    <source>
        <dbReference type="Proteomes" id="UP000224567"/>
    </source>
</evidence>
<feature type="compositionally biased region" description="Polar residues" evidence="1">
    <location>
        <begin position="142"/>
        <end position="155"/>
    </location>
</feature>
<feature type="region of interest" description="Disordered" evidence="1">
    <location>
        <begin position="122"/>
        <end position="165"/>
    </location>
</feature>
<reference evidence="3 4" key="1">
    <citation type="journal article" date="2017" name="Genome Biol.">
        <title>New reference genome sequences of hot pepper reveal the massive evolution of plant disease-resistance genes by retroduplication.</title>
        <authorList>
            <person name="Kim S."/>
            <person name="Park J."/>
            <person name="Yeom S.I."/>
            <person name="Kim Y.M."/>
            <person name="Seo E."/>
            <person name="Kim K.T."/>
            <person name="Kim M.S."/>
            <person name="Lee J.M."/>
            <person name="Cheong K."/>
            <person name="Shin H.S."/>
            <person name="Kim S.B."/>
            <person name="Han K."/>
            <person name="Lee J."/>
            <person name="Park M."/>
            <person name="Lee H.A."/>
            <person name="Lee H.Y."/>
            <person name="Lee Y."/>
            <person name="Oh S."/>
            <person name="Lee J.H."/>
            <person name="Choi E."/>
            <person name="Choi E."/>
            <person name="Lee S.E."/>
            <person name="Jeon J."/>
            <person name="Kim H."/>
            <person name="Choi G."/>
            <person name="Song H."/>
            <person name="Lee J."/>
            <person name="Lee S.C."/>
            <person name="Kwon J.K."/>
            <person name="Lee H.Y."/>
            <person name="Koo N."/>
            <person name="Hong Y."/>
            <person name="Kim R.W."/>
            <person name="Kang W.H."/>
            <person name="Huh J.H."/>
            <person name="Kang B.C."/>
            <person name="Yang T.J."/>
            <person name="Lee Y.H."/>
            <person name="Bennetzen J.L."/>
            <person name="Choi D."/>
        </authorList>
    </citation>
    <scope>NUCLEOTIDE SEQUENCE [LARGE SCALE GENOMIC DNA]</scope>
    <source>
        <strain evidence="4">cv. PBC81</strain>
    </source>
</reference>
<protein>
    <recommendedName>
        <fullName evidence="2">Retrovirus-related Pol polyprotein from transposon TNT 1-94-like beta-barrel domain-containing protein</fullName>
    </recommendedName>
</protein>
<dbReference type="AlphaFoldDB" id="A0A2G2XLH1"/>
<proteinExistence type="predicted"/>
<dbReference type="InterPro" id="IPR054722">
    <property type="entry name" value="PolX-like_BBD"/>
</dbReference>
<dbReference type="PANTHER" id="PTHR47592">
    <property type="entry name" value="PBF68 PROTEIN"/>
    <property type="match status" value="1"/>
</dbReference>